<keyword evidence="1" id="KW-0233">DNA recombination</keyword>
<dbReference type="PROSITE" id="PS50172">
    <property type="entry name" value="BRCT"/>
    <property type="match status" value="2"/>
</dbReference>
<accession>A0A8J5CY35</accession>
<dbReference type="Pfam" id="PF16589">
    <property type="entry name" value="BRCT_2"/>
    <property type="match status" value="1"/>
</dbReference>
<gene>
    <name evidence="4" type="primary">DNL4</name>
    <name evidence="4" type="ORF">GWK47_004840</name>
</gene>
<dbReference type="OrthoDB" id="151490at2759"/>
<keyword evidence="4" id="KW-0436">Ligase</keyword>
<dbReference type="EMBL" id="JACEEZ010006137">
    <property type="protein sequence ID" value="KAG0724996.1"/>
    <property type="molecule type" value="Genomic_DNA"/>
</dbReference>
<feature type="domain" description="BRCT" evidence="3">
    <location>
        <begin position="364"/>
        <end position="422"/>
    </location>
</feature>
<evidence type="ECO:0000256" key="2">
    <source>
        <dbReference type="SAM" id="MobiDB-lite"/>
    </source>
</evidence>
<dbReference type="SUPFAM" id="SSF50249">
    <property type="entry name" value="Nucleic acid-binding proteins"/>
    <property type="match status" value="1"/>
</dbReference>
<dbReference type="GO" id="GO:0006303">
    <property type="term" value="P:double-strand break repair via nonhomologous end joining"/>
    <property type="evidence" value="ECO:0007669"/>
    <property type="project" value="TreeGrafter"/>
</dbReference>
<feature type="domain" description="BRCT" evidence="3">
    <location>
        <begin position="187"/>
        <end position="276"/>
    </location>
</feature>
<sequence>MSFQQTQDSGFQQTQDSGFQQTQDSGFQQTQDSGFQQTQDSGFQQTQDSGFQQTQDSGFQQTQDSGFQQTQDSGFQQTQDSGCVTSVSPVQVKAAEIVRSDVYHTGVTLRFPRVERVRYDKPWHQALTTTELATLVQESRGKLAMKHCAEDAGAGEGQAAKRRGGVRAEAPSLPPHFRPADVSSTVKKDEIFGGLEICVMSGDEEMSKQALETLVVEHGGSLTQHPGHNTHCIVTNTATLRVKNYIASSKHNVVRPCWVLASCASGRLLPWGPLDTLHLREKERQCMEELFDPFGDSYTEPTDGRTLRRVMKLMREESWRVLSTDEMSEMDERLCDPSDARALFRRVTACFCEGAQDQLATLTLRLHGGMITQSPAAATHLIAGEASKLRASEVEGRHLVTAEWVLGSVERGKRLEERHYRPRMI</sequence>
<dbReference type="GO" id="GO:0032807">
    <property type="term" value="C:DNA ligase IV complex"/>
    <property type="evidence" value="ECO:0007669"/>
    <property type="project" value="TreeGrafter"/>
</dbReference>
<evidence type="ECO:0000259" key="3">
    <source>
        <dbReference type="PROSITE" id="PS50172"/>
    </source>
</evidence>
<dbReference type="SMART" id="SM00292">
    <property type="entry name" value="BRCT"/>
    <property type="match status" value="2"/>
</dbReference>
<dbReference type="InterPro" id="IPR012340">
    <property type="entry name" value="NA-bd_OB-fold"/>
</dbReference>
<dbReference type="Proteomes" id="UP000770661">
    <property type="component" value="Unassembled WGS sequence"/>
</dbReference>
<dbReference type="InterPro" id="IPR001357">
    <property type="entry name" value="BRCT_dom"/>
</dbReference>
<dbReference type="Gene3D" id="3.40.50.10190">
    <property type="entry name" value="BRCT domain"/>
    <property type="match status" value="2"/>
</dbReference>
<feature type="region of interest" description="Disordered" evidence="2">
    <location>
        <begin position="154"/>
        <end position="180"/>
    </location>
</feature>
<organism evidence="4 5">
    <name type="scientific">Chionoecetes opilio</name>
    <name type="common">Atlantic snow crab</name>
    <name type="synonym">Cancer opilio</name>
    <dbReference type="NCBI Taxonomy" id="41210"/>
    <lineage>
        <taxon>Eukaryota</taxon>
        <taxon>Metazoa</taxon>
        <taxon>Ecdysozoa</taxon>
        <taxon>Arthropoda</taxon>
        <taxon>Crustacea</taxon>
        <taxon>Multicrustacea</taxon>
        <taxon>Malacostraca</taxon>
        <taxon>Eumalacostraca</taxon>
        <taxon>Eucarida</taxon>
        <taxon>Decapoda</taxon>
        <taxon>Pleocyemata</taxon>
        <taxon>Brachyura</taxon>
        <taxon>Eubrachyura</taxon>
        <taxon>Majoidea</taxon>
        <taxon>Majidae</taxon>
        <taxon>Chionoecetes</taxon>
    </lineage>
</organism>
<dbReference type="GO" id="GO:0006297">
    <property type="term" value="P:nucleotide-excision repair, DNA gap filling"/>
    <property type="evidence" value="ECO:0007669"/>
    <property type="project" value="TreeGrafter"/>
</dbReference>
<keyword evidence="5" id="KW-1185">Reference proteome</keyword>
<dbReference type="InterPro" id="IPR029710">
    <property type="entry name" value="LIG4"/>
</dbReference>
<dbReference type="PANTHER" id="PTHR45997">
    <property type="entry name" value="DNA LIGASE 4"/>
    <property type="match status" value="1"/>
</dbReference>
<dbReference type="Gene3D" id="2.40.50.140">
    <property type="entry name" value="Nucleic acid-binding proteins"/>
    <property type="match status" value="1"/>
</dbReference>
<dbReference type="GO" id="GO:0005958">
    <property type="term" value="C:DNA-dependent protein kinase-DNA ligase 4 complex"/>
    <property type="evidence" value="ECO:0007669"/>
    <property type="project" value="TreeGrafter"/>
</dbReference>
<reference evidence="4" key="1">
    <citation type="submission" date="2020-07" db="EMBL/GenBank/DDBJ databases">
        <title>The High-quality genome of the commercially important snow crab, Chionoecetes opilio.</title>
        <authorList>
            <person name="Jeong J.-H."/>
            <person name="Ryu S."/>
        </authorList>
    </citation>
    <scope>NUCLEOTIDE SEQUENCE</scope>
    <source>
        <strain evidence="4">MADBK_172401_WGS</strain>
        <tissue evidence="4">Digestive gland</tissue>
    </source>
</reference>
<proteinExistence type="predicted"/>
<dbReference type="PANTHER" id="PTHR45997:SF1">
    <property type="entry name" value="DNA LIGASE 4"/>
    <property type="match status" value="1"/>
</dbReference>
<dbReference type="GO" id="GO:0006310">
    <property type="term" value="P:DNA recombination"/>
    <property type="evidence" value="ECO:0007669"/>
    <property type="project" value="UniProtKB-KW"/>
</dbReference>
<feature type="region of interest" description="Disordered" evidence="2">
    <location>
        <begin position="1"/>
        <end position="81"/>
    </location>
</feature>
<dbReference type="GO" id="GO:0003677">
    <property type="term" value="F:DNA binding"/>
    <property type="evidence" value="ECO:0007669"/>
    <property type="project" value="InterPro"/>
</dbReference>
<evidence type="ECO:0000313" key="4">
    <source>
        <dbReference type="EMBL" id="KAG0724996.1"/>
    </source>
</evidence>
<dbReference type="GO" id="GO:0003910">
    <property type="term" value="F:DNA ligase (ATP) activity"/>
    <property type="evidence" value="ECO:0007669"/>
    <property type="project" value="InterPro"/>
</dbReference>
<dbReference type="GO" id="GO:0005524">
    <property type="term" value="F:ATP binding"/>
    <property type="evidence" value="ECO:0007669"/>
    <property type="project" value="InterPro"/>
</dbReference>
<dbReference type="AlphaFoldDB" id="A0A8J5CY35"/>
<evidence type="ECO:0000256" key="1">
    <source>
        <dbReference type="ARBA" id="ARBA00023172"/>
    </source>
</evidence>
<protein>
    <submittedName>
        <fullName evidence="4">DNA ligase 4</fullName>
    </submittedName>
</protein>
<name>A0A8J5CY35_CHIOP</name>
<dbReference type="InterPro" id="IPR036420">
    <property type="entry name" value="BRCT_dom_sf"/>
</dbReference>
<comment type="caution">
    <text evidence="4">The sequence shown here is derived from an EMBL/GenBank/DDBJ whole genome shotgun (WGS) entry which is preliminary data.</text>
</comment>
<dbReference type="SUPFAM" id="SSF52113">
    <property type="entry name" value="BRCT domain"/>
    <property type="match status" value="2"/>
</dbReference>
<evidence type="ECO:0000313" key="5">
    <source>
        <dbReference type="Proteomes" id="UP000770661"/>
    </source>
</evidence>
<dbReference type="CDD" id="cd17722">
    <property type="entry name" value="BRCT_DNA_ligase_IV_rpt1"/>
    <property type="match status" value="1"/>
</dbReference>